<evidence type="ECO:0000256" key="2">
    <source>
        <dbReference type="ARBA" id="ARBA00001968"/>
    </source>
</evidence>
<dbReference type="NCBIfam" id="NF006875">
    <property type="entry name" value="PRK09372.1"/>
    <property type="match status" value="1"/>
</dbReference>
<dbReference type="Proteomes" id="UP001210678">
    <property type="component" value="Unassembled WGS sequence"/>
</dbReference>
<sequence length="160" mass="17626">MNDILPDICDKYEEQVTLLDLPLQNFGQRDAFFGEVVTVRCFHDNSKVRDVLEQNGKGKVLFVDGNGSLKKALLGDQLAILAIENGWEGIIVNGAIRDVAVMSELDIGVKALAACPFKTEKKGAGEVNVCLTMNRQMVHPGDYIYADWNGTLLSDKLLEL</sequence>
<comment type="catalytic activity">
    <reaction evidence="8 9">
        <text>oxaloacetate + H(+) = pyruvate + CO2</text>
        <dbReference type="Rhea" id="RHEA:15641"/>
        <dbReference type="ChEBI" id="CHEBI:15361"/>
        <dbReference type="ChEBI" id="CHEBI:15378"/>
        <dbReference type="ChEBI" id="CHEBI:16452"/>
        <dbReference type="ChEBI" id="CHEBI:16526"/>
        <dbReference type="EC" id="4.1.1.112"/>
    </reaction>
</comment>
<evidence type="ECO:0000313" key="11">
    <source>
        <dbReference type="Proteomes" id="UP001210678"/>
    </source>
</evidence>
<dbReference type="PANTHER" id="PTHR33254">
    <property type="entry name" value="4-HYDROXY-4-METHYL-2-OXOGLUTARATE ALDOLASE 3-RELATED"/>
    <property type="match status" value="1"/>
</dbReference>
<evidence type="ECO:0000256" key="8">
    <source>
        <dbReference type="ARBA" id="ARBA00047973"/>
    </source>
</evidence>
<protein>
    <recommendedName>
        <fullName evidence="9">4-hydroxy-4-methyl-2-oxoglutarate aldolase</fullName>
        <shortName evidence="9">HMG aldolase</shortName>
        <ecNumber evidence="9">4.1.1.112</ecNumber>
        <ecNumber evidence="9">4.1.3.17</ecNumber>
    </recommendedName>
    <alternativeName>
        <fullName evidence="9">Oxaloacetate decarboxylase</fullName>
    </alternativeName>
</protein>
<evidence type="ECO:0000256" key="9">
    <source>
        <dbReference type="RuleBase" id="RU004338"/>
    </source>
</evidence>
<keyword evidence="5 9" id="KW-0479">Metal-binding</keyword>
<dbReference type="InterPro" id="IPR010203">
    <property type="entry name" value="RraA"/>
</dbReference>
<evidence type="ECO:0000313" key="10">
    <source>
        <dbReference type="EMBL" id="MDB1124844.1"/>
    </source>
</evidence>
<keyword evidence="6 9" id="KW-0456">Lyase</keyword>
<evidence type="ECO:0000256" key="7">
    <source>
        <dbReference type="ARBA" id="ARBA00025046"/>
    </source>
</evidence>
<keyword evidence="11" id="KW-1185">Reference proteome</keyword>
<name>A0ABT4YV00_9VIBR</name>
<dbReference type="NCBIfam" id="NF009134">
    <property type="entry name" value="PRK12487.1"/>
    <property type="match status" value="1"/>
</dbReference>
<comment type="cofactor">
    <cofactor evidence="2 9">
        <name>a divalent metal cation</name>
        <dbReference type="ChEBI" id="CHEBI:60240"/>
    </cofactor>
</comment>
<dbReference type="CDD" id="cd16841">
    <property type="entry name" value="RraA_family"/>
    <property type="match status" value="1"/>
</dbReference>
<dbReference type="InterPro" id="IPR005493">
    <property type="entry name" value="RraA/RraA-like"/>
</dbReference>
<comment type="subunit">
    <text evidence="4 9">Homotrimer.</text>
</comment>
<comment type="function">
    <text evidence="7 9">Catalyzes the aldol cleavage of 4-hydroxy-4-methyl-2-oxoglutarate (HMG) into 2 molecules of pyruvate. Also contains a secondary oxaloacetate (OAA) decarboxylase activity due to the common pyruvate enolate transition state formed following C-C bond cleavage in the retro-aldol and decarboxylation reactions.</text>
</comment>
<dbReference type="SUPFAM" id="SSF89562">
    <property type="entry name" value="RraA-like"/>
    <property type="match status" value="1"/>
</dbReference>
<evidence type="ECO:0000256" key="6">
    <source>
        <dbReference type="ARBA" id="ARBA00023239"/>
    </source>
</evidence>
<evidence type="ECO:0000256" key="3">
    <source>
        <dbReference type="ARBA" id="ARBA00008621"/>
    </source>
</evidence>
<reference evidence="10 11" key="1">
    <citation type="submission" date="2023-01" db="EMBL/GenBank/DDBJ databases">
        <title>Vibrio sp. KJ40-1 sp.nov, isolated from marine algae.</title>
        <authorList>
            <person name="Butt M."/>
            <person name="Kim J.M.J."/>
            <person name="Jeon C.O.C."/>
        </authorList>
    </citation>
    <scope>NUCLEOTIDE SEQUENCE [LARGE SCALE GENOMIC DNA]</scope>
    <source>
        <strain evidence="10 11">KJ40-1</strain>
    </source>
</reference>
<organism evidence="10 11">
    <name type="scientific">Vibrio algarum</name>
    <dbReference type="NCBI Taxonomy" id="3020714"/>
    <lineage>
        <taxon>Bacteria</taxon>
        <taxon>Pseudomonadati</taxon>
        <taxon>Pseudomonadota</taxon>
        <taxon>Gammaproteobacteria</taxon>
        <taxon>Vibrionales</taxon>
        <taxon>Vibrionaceae</taxon>
        <taxon>Vibrio</taxon>
    </lineage>
</organism>
<dbReference type="Pfam" id="PF03737">
    <property type="entry name" value="RraA-like"/>
    <property type="match status" value="1"/>
</dbReference>
<dbReference type="EMBL" id="JAQLOI010000001">
    <property type="protein sequence ID" value="MDB1124844.1"/>
    <property type="molecule type" value="Genomic_DNA"/>
</dbReference>
<dbReference type="EC" id="4.1.1.112" evidence="9"/>
<proteinExistence type="inferred from homology"/>
<comment type="caution">
    <text evidence="10">The sequence shown here is derived from an EMBL/GenBank/DDBJ whole genome shotgun (WGS) entry which is preliminary data.</text>
</comment>
<dbReference type="Gene3D" id="3.50.30.40">
    <property type="entry name" value="Ribonuclease E inhibitor RraA/RraA-like"/>
    <property type="match status" value="1"/>
</dbReference>
<comment type="similarity">
    <text evidence="3 9">Belongs to the class II aldolase/RraA-like family.</text>
</comment>
<dbReference type="EC" id="4.1.3.17" evidence="9"/>
<dbReference type="RefSeq" id="WP_272137721.1">
    <property type="nucleotide sequence ID" value="NZ_JAQLOI010000001.1"/>
</dbReference>
<evidence type="ECO:0000256" key="5">
    <source>
        <dbReference type="ARBA" id="ARBA00022723"/>
    </source>
</evidence>
<evidence type="ECO:0000256" key="1">
    <source>
        <dbReference type="ARBA" id="ARBA00001342"/>
    </source>
</evidence>
<comment type="catalytic activity">
    <reaction evidence="1 9">
        <text>4-hydroxy-4-methyl-2-oxoglutarate = 2 pyruvate</text>
        <dbReference type="Rhea" id="RHEA:22748"/>
        <dbReference type="ChEBI" id="CHEBI:15361"/>
        <dbReference type="ChEBI" id="CHEBI:58276"/>
        <dbReference type="EC" id="4.1.3.17"/>
    </reaction>
</comment>
<dbReference type="InterPro" id="IPR036704">
    <property type="entry name" value="RraA/RraA-like_sf"/>
</dbReference>
<gene>
    <name evidence="10" type="ORF">PGX00_14800</name>
</gene>
<dbReference type="NCBIfam" id="TIGR01935">
    <property type="entry name" value="NOT-MenG"/>
    <property type="match status" value="1"/>
</dbReference>
<accession>A0ABT4YV00</accession>
<evidence type="ECO:0000256" key="4">
    <source>
        <dbReference type="ARBA" id="ARBA00011233"/>
    </source>
</evidence>
<dbReference type="PANTHER" id="PTHR33254:SF4">
    <property type="entry name" value="4-HYDROXY-4-METHYL-2-OXOGLUTARATE ALDOLASE 3-RELATED"/>
    <property type="match status" value="1"/>
</dbReference>